<evidence type="ECO:0000256" key="8">
    <source>
        <dbReference type="SAM" id="Phobius"/>
    </source>
</evidence>
<dbReference type="Pfam" id="PF13727">
    <property type="entry name" value="CoA_binding_3"/>
    <property type="match status" value="1"/>
</dbReference>
<dbReference type="RefSeq" id="WP_157423021.1">
    <property type="nucleotide sequence ID" value="NZ_BAAANI010000006.1"/>
</dbReference>
<evidence type="ECO:0000256" key="4">
    <source>
        <dbReference type="ARBA" id="ARBA00022692"/>
    </source>
</evidence>
<dbReference type="NCBIfam" id="TIGR03025">
    <property type="entry name" value="EPS_sugtrans"/>
    <property type="match status" value="1"/>
</dbReference>
<protein>
    <submittedName>
        <fullName evidence="10">Sugar transferase</fullName>
        <ecNumber evidence="10">2.7.8.-</ecNumber>
    </submittedName>
</protein>
<keyword evidence="4 8" id="KW-0812">Transmembrane</keyword>
<comment type="caution">
    <text evidence="10">The sequence shown here is derived from an EMBL/GenBank/DDBJ whole genome shotgun (WGS) entry which is preliminary data.</text>
</comment>
<evidence type="ECO:0000259" key="9">
    <source>
        <dbReference type="Pfam" id="PF02397"/>
    </source>
</evidence>
<evidence type="ECO:0000256" key="7">
    <source>
        <dbReference type="SAM" id="MobiDB-lite"/>
    </source>
</evidence>
<keyword evidence="5 8" id="KW-1133">Transmembrane helix</keyword>
<dbReference type="Proteomes" id="UP001589667">
    <property type="component" value="Unassembled WGS sequence"/>
</dbReference>
<feature type="transmembrane region" description="Helical" evidence="8">
    <location>
        <begin position="119"/>
        <end position="136"/>
    </location>
</feature>
<feature type="transmembrane region" description="Helical" evidence="8">
    <location>
        <begin position="48"/>
        <end position="68"/>
    </location>
</feature>
<evidence type="ECO:0000256" key="2">
    <source>
        <dbReference type="ARBA" id="ARBA00006464"/>
    </source>
</evidence>
<comment type="similarity">
    <text evidence="2">Belongs to the bacterial sugar transferase family.</text>
</comment>
<organism evidence="10 11">
    <name type="scientific">Agromyces lapidis</name>
    <dbReference type="NCBI Taxonomy" id="279574"/>
    <lineage>
        <taxon>Bacteria</taxon>
        <taxon>Bacillati</taxon>
        <taxon>Actinomycetota</taxon>
        <taxon>Actinomycetes</taxon>
        <taxon>Micrococcales</taxon>
        <taxon>Microbacteriaceae</taxon>
        <taxon>Agromyces</taxon>
    </lineage>
</organism>
<feature type="transmembrane region" description="Helical" evidence="8">
    <location>
        <begin position="142"/>
        <end position="163"/>
    </location>
</feature>
<name>A0ABV5SP19_9MICO</name>
<dbReference type="InterPro" id="IPR003362">
    <property type="entry name" value="Bact_transf"/>
</dbReference>
<feature type="transmembrane region" description="Helical" evidence="8">
    <location>
        <begin position="80"/>
        <end position="98"/>
    </location>
</feature>
<evidence type="ECO:0000313" key="10">
    <source>
        <dbReference type="EMBL" id="MFB9641422.1"/>
    </source>
</evidence>
<dbReference type="InterPro" id="IPR017475">
    <property type="entry name" value="EPS_sugar_tfrase"/>
</dbReference>
<dbReference type="EC" id="2.7.8.-" evidence="10"/>
<evidence type="ECO:0000256" key="6">
    <source>
        <dbReference type="ARBA" id="ARBA00023136"/>
    </source>
</evidence>
<dbReference type="Pfam" id="PF02397">
    <property type="entry name" value="Bac_transf"/>
    <property type="match status" value="1"/>
</dbReference>
<dbReference type="GO" id="GO:0016740">
    <property type="term" value="F:transferase activity"/>
    <property type="evidence" value="ECO:0007669"/>
    <property type="project" value="UniProtKB-KW"/>
</dbReference>
<evidence type="ECO:0000256" key="1">
    <source>
        <dbReference type="ARBA" id="ARBA00004141"/>
    </source>
</evidence>
<evidence type="ECO:0000256" key="5">
    <source>
        <dbReference type="ARBA" id="ARBA00022989"/>
    </source>
</evidence>
<keyword evidence="11" id="KW-1185">Reference proteome</keyword>
<gene>
    <name evidence="10" type="ORF">ACFFQV_03860</name>
</gene>
<feature type="domain" description="Bacterial sugar transferase" evidence="9">
    <location>
        <begin position="325"/>
        <end position="512"/>
    </location>
</feature>
<feature type="transmembrane region" description="Helical" evidence="8">
    <location>
        <begin position="330"/>
        <end position="351"/>
    </location>
</feature>
<keyword evidence="6 8" id="KW-0472">Membrane</keyword>
<accession>A0ABV5SP19</accession>
<sequence>MSTMPGSARRIGGLVRPHAERRRHPSEQTDTAELATDWHRHYRARLRITDTLIVAGATLAAASVRMAMLGDTAVATRPTPSTVVIPVLITVTWLLALANFHTRASHVIGVGASEYRRTLNATATAFALIAIALQLADARDARWYLIVAVPLGGVLLILSRWLWRKWLMAERLAGRYLSRAVVVGGPADVSWAVAQIGRSPAAGFRVVGVAVDDGAVEQPPSPTDVDRSADSPELAAIPRLANLDGVAEAVSVLRADAVIVSGRLSEDGARLRQLGWDLEGTGAELVLSSRLADVAGPRLHFRPVEGLPLLHVEIPRFDGWRHSLKRSFDVAFASVALVLLIPVYLAVALLIRLDGPGPILFRQTRCGRDGRTFRMLKFRTMVPDAEQRLAELRALDEGAGALFKIRDDPRVTRVGAFLRKYSLDELPQFWNVLVGDMSVVGPRPPLETEAAGYEGPVSRRLLIKPGLTGLWQINGRSDLCWEESVRLDLYYVENWSLMGDLVIVWRTVKVFVRPKGAY</sequence>
<keyword evidence="3 10" id="KW-0808">Transferase</keyword>
<reference evidence="10 11" key="1">
    <citation type="submission" date="2024-09" db="EMBL/GenBank/DDBJ databases">
        <authorList>
            <person name="Sun Q."/>
            <person name="Mori K."/>
        </authorList>
    </citation>
    <scope>NUCLEOTIDE SEQUENCE [LARGE SCALE GENOMIC DNA]</scope>
    <source>
        <strain evidence="10 11">JCM 14321</strain>
    </source>
</reference>
<dbReference type="PANTHER" id="PTHR30576">
    <property type="entry name" value="COLANIC BIOSYNTHESIS UDP-GLUCOSE LIPID CARRIER TRANSFERASE"/>
    <property type="match status" value="1"/>
</dbReference>
<feature type="region of interest" description="Disordered" evidence="7">
    <location>
        <begin position="1"/>
        <end position="31"/>
    </location>
</feature>
<proteinExistence type="inferred from homology"/>
<comment type="subcellular location">
    <subcellularLocation>
        <location evidence="1">Membrane</location>
        <topology evidence="1">Multi-pass membrane protein</topology>
    </subcellularLocation>
</comment>
<dbReference type="EMBL" id="JBHMBL010000001">
    <property type="protein sequence ID" value="MFB9641422.1"/>
    <property type="molecule type" value="Genomic_DNA"/>
</dbReference>
<evidence type="ECO:0000256" key="3">
    <source>
        <dbReference type="ARBA" id="ARBA00022679"/>
    </source>
</evidence>
<dbReference type="PANTHER" id="PTHR30576:SF10">
    <property type="entry name" value="SLL5057 PROTEIN"/>
    <property type="match status" value="1"/>
</dbReference>
<evidence type="ECO:0000313" key="11">
    <source>
        <dbReference type="Proteomes" id="UP001589667"/>
    </source>
</evidence>